<dbReference type="PANTHER" id="PTHR46382">
    <property type="entry name" value="PHOSPHATIDATE CYTIDYLYLTRANSFERASE"/>
    <property type="match status" value="1"/>
</dbReference>
<keyword evidence="14" id="KW-0443">Lipid metabolism</keyword>
<comment type="similarity">
    <text evidence="5 18">Belongs to the CDS family.</text>
</comment>
<keyword evidence="12 18" id="KW-0548">Nucleotidyltransferase</keyword>
<feature type="transmembrane region" description="Helical" evidence="19">
    <location>
        <begin position="207"/>
        <end position="225"/>
    </location>
</feature>
<dbReference type="RefSeq" id="WP_147377174.1">
    <property type="nucleotide sequence ID" value="NZ_RAPN01000001.1"/>
</dbReference>
<sequence>MKNLLVRSLTGIVFVAVMLASLFLGEFTYGILFLAILLGMLYEFFNITGSLGFQPHRFIASLTGALTFVLSFLIASQRISPLWFFSIFPFILITFVNELFANKKHSLQNIAISLSALIYAALPMSLSNYLVFSKFHGAYSANLFLALLIIIWVYDSGAYLFGVSFGKHRLFERISPKKSWEGAIGGTLLALGAAAVIAQYITQISLVHWLILGFLIVVASTLGDLTESMIKRQFGVKDSGSIFPGHGGILDRFDSLLFAIPVFVCYLEVFI</sequence>
<evidence type="ECO:0000256" key="7">
    <source>
        <dbReference type="ARBA" id="ARBA00019373"/>
    </source>
</evidence>
<evidence type="ECO:0000256" key="14">
    <source>
        <dbReference type="ARBA" id="ARBA00023098"/>
    </source>
</evidence>
<evidence type="ECO:0000256" key="10">
    <source>
        <dbReference type="ARBA" id="ARBA00022679"/>
    </source>
</evidence>
<evidence type="ECO:0000256" key="1">
    <source>
        <dbReference type="ARBA" id="ARBA00001698"/>
    </source>
</evidence>
<evidence type="ECO:0000313" key="21">
    <source>
        <dbReference type="Proteomes" id="UP000283387"/>
    </source>
</evidence>
<dbReference type="EC" id="2.7.7.41" evidence="6 18"/>
<evidence type="ECO:0000256" key="8">
    <source>
        <dbReference type="ARBA" id="ARBA00022475"/>
    </source>
</evidence>
<feature type="transmembrane region" description="Helical" evidence="19">
    <location>
        <begin position="138"/>
        <end position="161"/>
    </location>
</feature>
<evidence type="ECO:0000313" key="20">
    <source>
        <dbReference type="EMBL" id="RKD91398.1"/>
    </source>
</evidence>
<protein>
    <recommendedName>
        <fullName evidence="7 18">Phosphatidate cytidylyltransferase</fullName>
        <ecNumber evidence="6 18">2.7.7.41</ecNumber>
    </recommendedName>
</protein>
<comment type="pathway">
    <text evidence="3 18">Phospholipid metabolism; CDP-diacylglycerol biosynthesis; CDP-diacylglycerol from sn-glycerol 3-phosphate: step 3/3.</text>
</comment>
<dbReference type="PANTHER" id="PTHR46382:SF1">
    <property type="entry name" value="PHOSPHATIDATE CYTIDYLYLTRANSFERASE"/>
    <property type="match status" value="1"/>
</dbReference>
<keyword evidence="8" id="KW-1003">Cell membrane</keyword>
<dbReference type="InterPro" id="IPR000374">
    <property type="entry name" value="PC_trans"/>
</dbReference>
<evidence type="ECO:0000256" key="15">
    <source>
        <dbReference type="ARBA" id="ARBA00023136"/>
    </source>
</evidence>
<dbReference type="Pfam" id="PF01148">
    <property type="entry name" value="CTP_transf_1"/>
    <property type="match status" value="1"/>
</dbReference>
<keyword evidence="11 18" id="KW-0812">Transmembrane</keyword>
<name>A0A419W7G7_9BACT</name>
<keyword evidence="17" id="KW-1208">Phospholipid metabolism</keyword>
<evidence type="ECO:0000256" key="9">
    <source>
        <dbReference type="ARBA" id="ARBA00022516"/>
    </source>
</evidence>
<keyword evidence="13 19" id="KW-1133">Transmembrane helix</keyword>
<accession>A0A419W7G7</accession>
<dbReference type="UniPathway" id="UPA00557">
    <property type="reaction ID" value="UER00614"/>
</dbReference>
<comment type="catalytic activity">
    <reaction evidence="1 18">
        <text>a 1,2-diacyl-sn-glycero-3-phosphate + CTP + H(+) = a CDP-1,2-diacyl-sn-glycerol + diphosphate</text>
        <dbReference type="Rhea" id="RHEA:16229"/>
        <dbReference type="ChEBI" id="CHEBI:15378"/>
        <dbReference type="ChEBI" id="CHEBI:33019"/>
        <dbReference type="ChEBI" id="CHEBI:37563"/>
        <dbReference type="ChEBI" id="CHEBI:58332"/>
        <dbReference type="ChEBI" id="CHEBI:58608"/>
        <dbReference type="EC" id="2.7.7.41"/>
    </reaction>
</comment>
<evidence type="ECO:0000256" key="2">
    <source>
        <dbReference type="ARBA" id="ARBA00004651"/>
    </source>
</evidence>
<reference evidence="20 21" key="1">
    <citation type="submission" date="2018-09" db="EMBL/GenBank/DDBJ databases">
        <title>Genomic Encyclopedia of Archaeal and Bacterial Type Strains, Phase II (KMG-II): from individual species to whole genera.</title>
        <authorList>
            <person name="Goeker M."/>
        </authorList>
    </citation>
    <scope>NUCLEOTIDE SEQUENCE [LARGE SCALE GENOMIC DNA]</scope>
    <source>
        <strain evidence="20 21">DSM 27148</strain>
    </source>
</reference>
<dbReference type="AlphaFoldDB" id="A0A419W7G7"/>
<evidence type="ECO:0000256" key="5">
    <source>
        <dbReference type="ARBA" id="ARBA00010185"/>
    </source>
</evidence>
<dbReference type="GO" id="GO:0005886">
    <property type="term" value="C:plasma membrane"/>
    <property type="evidence" value="ECO:0007669"/>
    <property type="project" value="UniProtKB-SubCell"/>
</dbReference>
<keyword evidence="10 18" id="KW-0808">Transferase</keyword>
<organism evidence="20 21">
    <name type="scientific">Mangrovibacterium diazotrophicum</name>
    <dbReference type="NCBI Taxonomy" id="1261403"/>
    <lineage>
        <taxon>Bacteria</taxon>
        <taxon>Pseudomonadati</taxon>
        <taxon>Bacteroidota</taxon>
        <taxon>Bacteroidia</taxon>
        <taxon>Marinilabiliales</taxon>
        <taxon>Prolixibacteraceae</taxon>
        <taxon>Mangrovibacterium</taxon>
    </lineage>
</organism>
<evidence type="ECO:0000256" key="6">
    <source>
        <dbReference type="ARBA" id="ARBA00012487"/>
    </source>
</evidence>
<feature type="transmembrane region" description="Helical" evidence="19">
    <location>
        <begin position="57"/>
        <end position="76"/>
    </location>
</feature>
<keyword evidence="15 19" id="KW-0472">Membrane</keyword>
<comment type="caution">
    <text evidence="20">The sequence shown here is derived from an EMBL/GenBank/DDBJ whole genome shotgun (WGS) entry which is preliminary data.</text>
</comment>
<feature type="transmembrane region" description="Helical" evidence="19">
    <location>
        <begin position="12"/>
        <end position="45"/>
    </location>
</feature>
<evidence type="ECO:0000256" key="18">
    <source>
        <dbReference type="RuleBase" id="RU003938"/>
    </source>
</evidence>
<evidence type="ECO:0000256" key="16">
    <source>
        <dbReference type="ARBA" id="ARBA00023209"/>
    </source>
</evidence>
<dbReference type="GO" id="GO:0004605">
    <property type="term" value="F:phosphatidate cytidylyltransferase activity"/>
    <property type="evidence" value="ECO:0007669"/>
    <property type="project" value="UniProtKB-EC"/>
</dbReference>
<evidence type="ECO:0000256" key="11">
    <source>
        <dbReference type="ARBA" id="ARBA00022692"/>
    </source>
</evidence>
<evidence type="ECO:0000256" key="13">
    <source>
        <dbReference type="ARBA" id="ARBA00022989"/>
    </source>
</evidence>
<feature type="transmembrane region" description="Helical" evidence="19">
    <location>
        <begin position="112"/>
        <end position="132"/>
    </location>
</feature>
<dbReference type="Proteomes" id="UP000283387">
    <property type="component" value="Unassembled WGS sequence"/>
</dbReference>
<keyword evidence="16" id="KW-0594">Phospholipid biosynthesis</keyword>
<dbReference type="PROSITE" id="PS01315">
    <property type="entry name" value="CDS"/>
    <property type="match status" value="1"/>
</dbReference>
<dbReference type="EMBL" id="RAPN01000001">
    <property type="protein sequence ID" value="RKD91398.1"/>
    <property type="molecule type" value="Genomic_DNA"/>
</dbReference>
<evidence type="ECO:0000256" key="12">
    <source>
        <dbReference type="ARBA" id="ARBA00022695"/>
    </source>
</evidence>
<comment type="pathway">
    <text evidence="4">Lipid metabolism.</text>
</comment>
<feature type="transmembrane region" description="Helical" evidence="19">
    <location>
        <begin position="182"/>
        <end position="201"/>
    </location>
</feature>
<evidence type="ECO:0000256" key="3">
    <source>
        <dbReference type="ARBA" id="ARBA00005119"/>
    </source>
</evidence>
<dbReference type="GO" id="GO:0016024">
    <property type="term" value="P:CDP-diacylglycerol biosynthetic process"/>
    <property type="evidence" value="ECO:0007669"/>
    <property type="project" value="UniProtKB-UniPathway"/>
</dbReference>
<comment type="subcellular location">
    <subcellularLocation>
        <location evidence="2">Cell membrane</location>
        <topology evidence="2">Multi-pass membrane protein</topology>
    </subcellularLocation>
</comment>
<evidence type="ECO:0000256" key="4">
    <source>
        <dbReference type="ARBA" id="ARBA00005189"/>
    </source>
</evidence>
<dbReference type="OrthoDB" id="9799199at2"/>
<evidence type="ECO:0000256" key="19">
    <source>
        <dbReference type="SAM" id="Phobius"/>
    </source>
</evidence>
<feature type="transmembrane region" description="Helical" evidence="19">
    <location>
        <begin position="82"/>
        <end position="100"/>
    </location>
</feature>
<gene>
    <name evidence="20" type="ORF">BC643_1751</name>
</gene>
<keyword evidence="21" id="KW-1185">Reference proteome</keyword>
<proteinExistence type="inferred from homology"/>
<keyword evidence="9" id="KW-0444">Lipid biosynthesis</keyword>
<evidence type="ECO:0000256" key="17">
    <source>
        <dbReference type="ARBA" id="ARBA00023264"/>
    </source>
</evidence>